<accession>A0A699XBY3</accession>
<proteinExistence type="predicted"/>
<comment type="caution">
    <text evidence="1">The sequence shown here is derived from an EMBL/GenBank/DDBJ whole genome shotgun (WGS) entry which is preliminary data.</text>
</comment>
<feature type="non-terminal residue" evidence="1">
    <location>
        <position position="72"/>
    </location>
</feature>
<dbReference type="AlphaFoldDB" id="A0A699XBY3"/>
<feature type="non-terminal residue" evidence="1">
    <location>
        <position position="1"/>
    </location>
</feature>
<organism evidence="1">
    <name type="scientific">Tanacetum cinerariifolium</name>
    <name type="common">Dalmatian daisy</name>
    <name type="synonym">Chrysanthemum cinerariifolium</name>
    <dbReference type="NCBI Taxonomy" id="118510"/>
    <lineage>
        <taxon>Eukaryota</taxon>
        <taxon>Viridiplantae</taxon>
        <taxon>Streptophyta</taxon>
        <taxon>Embryophyta</taxon>
        <taxon>Tracheophyta</taxon>
        <taxon>Spermatophyta</taxon>
        <taxon>Magnoliopsida</taxon>
        <taxon>eudicotyledons</taxon>
        <taxon>Gunneridae</taxon>
        <taxon>Pentapetalae</taxon>
        <taxon>asterids</taxon>
        <taxon>campanulids</taxon>
        <taxon>Asterales</taxon>
        <taxon>Asteraceae</taxon>
        <taxon>Asteroideae</taxon>
        <taxon>Anthemideae</taxon>
        <taxon>Anthemidinae</taxon>
        <taxon>Tanacetum</taxon>
    </lineage>
</organism>
<gene>
    <name evidence="1" type="ORF">Tci_928652</name>
</gene>
<sequence>VGPASERGHLRVGQVIGGTDHGQRIALGGGAGKHVDLLEFERVGHGVISWDDGGIGHSRDAVRGCTETDDGG</sequence>
<name>A0A699XBY3_TANCI</name>
<evidence type="ECO:0000313" key="1">
    <source>
        <dbReference type="EMBL" id="GFD56683.1"/>
    </source>
</evidence>
<protein>
    <submittedName>
        <fullName evidence="1">Uncharacterized protein</fullName>
    </submittedName>
</protein>
<reference evidence="1" key="1">
    <citation type="journal article" date="2019" name="Sci. Rep.">
        <title>Draft genome of Tanacetum cinerariifolium, the natural source of mosquito coil.</title>
        <authorList>
            <person name="Yamashiro T."/>
            <person name="Shiraishi A."/>
            <person name="Satake H."/>
            <person name="Nakayama K."/>
        </authorList>
    </citation>
    <scope>NUCLEOTIDE SEQUENCE</scope>
</reference>
<dbReference type="EMBL" id="BKCJ011832197">
    <property type="protein sequence ID" value="GFD56683.1"/>
    <property type="molecule type" value="Genomic_DNA"/>
</dbReference>